<comment type="caution">
    <text evidence="1">The sequence shown here is derived from an EMBL/GenBank/DDBJ whole genome shotgun (WGS) entry which is preliminary data.</text>
</comment>
<evidence type="ECO:0000313" key="2">
    <source>
        <dbReference type="Proteomes" id="UP001174909"/>
    </source>
</evidence>
<dbReference type="EMBL" id="CASHTH010003362">
    <property type="protein sequence ID" value="CAI8043863.1"/>
    <property type="molecule type" value="Genomic_DNA"/>
</dbReference>
<sequence length="115" mass="12980">FVLAPAAKFDFWSWGRYSSSFCFQSVYLEVLVHDTPSCLCVPTGPEALRSEFVLHLVLYLLNRKPLNSFYVFAVVGDNCSNSVYSRPAASESSLITKRLTFFPRQNRLLSPSSCN</sequence>
<organism evidence="1 2">
    <name type="scientific">Geodia barretti</name>
    <name type="common">Barrett's horny sponge</name>
    <dbReference type="NCBI Taxonomy" id="519541"/>
    <lineage>
        <taxon>Eukaryota</taxon>
        <taxon>Metazoa</taxon>
        <taxon>Porifera</taxon>
        <taxon>Demospongiae</taxon>
        <taxon>Heteroscleromorpha</taxon>
        <taxon>Tetractinellida</taxon>
        <taxon>Astrophorina</taxon>
        <taxon>Geodiidae</taxon>
        <taxon>Geodia</taxon>
    </lineage>
</organism>
<evidence type="ECO:0000313" key="1">
    <source>
        <dbReference type="EMBL" id="CAI8043863.1"/>
    </source>
</evidence>
<dbReference type="AlphaFoldDB" id="A0AA35TA91"/>
<accession>A0AA35TA91</accession>
<name>A0AA35TA91_GEOBA</name>
<reference evidence="1" key="1">
    <citation type="submission" date="2023-03" db="EMBL/GenBank/DDBJ databases">
        <authorList>
            <person name="Steffen K."/>
            <person name="Cardenas P."/>
        </authorList>
    </citation>
    <scope>NUCLEOTIDE SEQUENCE</scope>
</reference>
<dbReference type="Proteomes" id="UP001174909">
    <property type="component" value="Unassembled WGS sequence"/>
</dbReference>
<proteinExistence type="predicted"/>
<feature type="non-terminal residue" evidence="1">
    <location>
        <position position="115"/>
    </location>
</feature>
<keyword evidence="2" id="KW-1185">Reference proteome</keyword>
<gene>
    <name evidence="1" type="ORF">GBAR_LOCUS24347</name>
</gene>
<protein>
    <submittedName>
        <fullName evidence="1">Uncharacterized protein</fullName>
    </submittedName>
</protein>